<reference evidence="2" key="1">
    <citation type="submission" date="2021-01" db="EMBL/GenBank/DDBJ databases">
        <title>Whole genome shotgun sequence of Planotetraspora thailandica NBRC 104271.</title>
        <authorList>
            <person name="Komaki H."/>
            <person name="Tamura T."/>
        </authorList>
    </citation>
    <scope>NUCLEOTIDE SEQUENCE</scope>
    <source>
        <strain evidence="2">NBRC 104271</strain>
    </source>
</reference>
<evidence type="ECO:0000313" key="3">
    <source>
        <dbReference type="Proteomes" id="UP000605992"/>
    </source>
</evidence>
<accession>A0A8J3UZH3</accession>
<evidence type="ECO:0000313" key="2">
    <source>
        <dbReference type="EMBL" id="GII52306.1"/>
    </source>
</evidence>
<dbReference type="AlphaFoldDB" id="A0A8J3UZH3"/>
<gene>
    <name evidence="2" type="ORF">Pth03_06950</name>
</gene>
<protein>
    <submittedName>
        <fullName evidence="2">Uncharacterized protein</fullName>
    </submittedName>
</protein>
<feature type="compositionally biased region" description="Polar residues" evidence="1">
    <location>
        <begin position="11"/>
        <end position="22"/>
    </location>
</feature>
<feature type="region of interest" description="Disordered" evidence="1">
    <location>
        <begin position="1"/>
        <end position="23"/>
    </location>
</feature>
<name>A0A8J3UZH3_9ACTN</name>
<keyword evidence="3" id="KW-1185">Reference proteome</keyword>
<dbReference type="Proteomes" id="UP000605992">
    <property type="component" value="Unassembled WGS sequence"/>
</dbReference>
<organism evidence="2 3">
    <name type="scientific">Planotetraspora thailandica</name>
    <dbReference type="NCBI Taxonomy" id="487172"/>
    <lineage>
        <taxon>Bacteria</taxon>
        <taxon>Bacillati</taxon>
        <taxon>Actinomycetota</taxon>
        <taxon>Actinomycetes</taxon>
        <taxon>Streptosporangiales</taxon>
        <taxon>Streptosporangiaceae</taxon>
        <taxon>Planotetraspora</taxon>
    </lineage>
</organism>
<comment type="caution">
    <text evidence="2">The sequence shown here is derived from an EMBL/GenBank/DDBJ whole genome shotgun (WGS) entry which is preliminary data.</text>
</comment>
<proteinExistence type="predicted"/>
<dbReference type="EMBL" id="BOOR01000005">
    <property type="protein sequence ID" value="GII52306.1"/>
    <property type="molecule type" value="Genomic_DNA"/>
</dbReference>
<evidence type="ECO:0000256" key="1">
    <source>
        <dbReference type="SAM" id="MobiDB-lite"/>
    </source>
</evidence>
<sequence>MTGRAQPPVSAGSSLPQTTGSESPLVINHIRMTRLDDDLLLDLVEFPGLTQEDPDVLRLRRAEPGEDVEGLG</sequence>